<evidence type="ECO:0000313" key="4">
    <source>
        <dbReference type="EMBL" id="KKM15423.1"/>
    </source>
</evidence>
<keyword evidence="1" id="KW-1188">Viral release from host cell</keyword>
<dbReference type="NCBIfam" id="TIGR01760">
    <property type="entry name" value="tape_meas_TP901"/>
    <property type="match status" value="1"/>
</dbReference>
<proteinExistence type="predicted"/>
<feature type="non-terminal residue" evidence="4">
    <location>
        <position position="384"/>
    </location>
</feature>
<dbReference type="EMBL" id="LAZR01014911">
    <property type="protein sequence ID" value="KKM15423.1"/>
    <property type="molecule type" value="Genomic_DNA"/>
</dbReference>
<protein>
    <recommendedName>
        <fullName evidence="3">Phage tail tape measure protein domain-containing protein</fullName>
    </recommendedName>
</protein>
<evidence type="ECO:0000256" key="1">
    <source>
        <dbReference type="ARBA" id="ARBA00022612"/>
    </source>
</evidence>
<evidence type="ECO:0000256" key="2">
    <source>
        <dbReference type="SAM" id="Coils"/>
    </source>
</evidence>
<gene>
    <name evidence="4" type="ORF">LCGC14_1696190</name>
</gene>
<dbReference type="Pfam" id="PF10145">
    <property type="entry name" value="PhageMin_Tail"/>
    <property type="match status" value="1"/>
</dbReference>
<feature type="domain" description="Phage tail tape measure protein" evidence="3">
    <location>
        <begin position="96"/>
        <end position="278"/>
    </location>
</feature>
<dbReference type="PANTHER" id="PTHR37813">
    <property type="entry name" value="FELS-2 PROPHAGE PROTEIN"/>
    <property type="match status" value="1"/>
</dbReference>
<keyword evidence="2" id="KW-0175">Coiled coil</keyword>
<organism evidence="4">
    <name type="scientific">marine sediment metagenome</name>
    <dbReference type="NCBI Taxonomy" id="412755"/>
    <lineage>
        <taxon>unclassified sequences</taxon>
        <taxon>metagenomes</taxon>
        <taxon>ecological metagenomes</taxon>
    </lineage>
</organism>
<dbReference type="InterPro" id="IPR010090">
    <property type="entry name" value="Phage_tape_meas"/>
</dbReference>
<sequence>MAEKLATLVVDIEGRIDKLERNMKRAENRGQKAANKITGMFKTMGAQIGAVFGAVALFAGVTKGVKAFIDLDKGMRRVNTVTRVSEAELKKLKHQVTALSTELGTPTSEMTGAMYDAVSAGIAAADVMEFMEIATKTAIGGFTDVAIAGDALTTVMNSWSLQMSDANDIADILFKTVELGKTTIGELGTSLALVAPLASASGISFESLSIQLAALTAQGTPTAQAITQLKALIVSLKKQLGEGVFEQNNFADALRLGIQGYKDSGKTLTEYLGTQEAELAMLGLTGDKLDIVRQKTNQMGARFKAAGNAFDEAQKSIDKKIQNIITALTNSLFPVLEETIALVEEAFPKEKRVEFDLIIPLPLGGLFWDEKNIPALKLFRTELG</sequence>
<dbReference type="PANTHER" id="PTHR37813:SF1">
    <property type="entry name" value="FELS-2 PROPHAGE PROTEIN"/>
    <property type="match status" value="1"/>
</dbReference>
<reference evidence="4" key="1">
    <citation type="journal article" date="2015" name="Nature">
        <title>Complex archaea that bridge the gap between prokaryotes and eukaryotes.</title>
        <authorList>
            <person name="Spang A."/>
            <person name="Saw J.H."/>
            <person name="Jorgensen S.L."/>
            <person name="Zaremba-Niedzwiedzka K."/>
            <person name="Martijn J."/>
            <person name="Lind A.E."/>
            <person name="van Eijk R."/>
            <person name="Schleper C."/>
            <person name="Guy L."/>
            <person name="Ettema T.J."/>
        </authorList>
    </citation>
    <scope>NUCLEOTIDE SEQUENCE</scope>
</reference>
<evidence type="ECO:0000259" key="3">
    <source>
        <dbReference type="Pfam" id="PF10145"/>
    </source>
</evidence>
<feature type="coiled-coil region" evidence="2">
    <location>
        <begin position="2"/>
        <end position="36"/>
    </location>
</feature>
<name>A0A0F9JZU2_9ZZZZ</name>
<accession>A0A0F9JZU2</accession>
<comment type="caution">
    <text evidence="4">The sequence shown here is derived from an EMBL/GenBank/DDBJ whole genome shotgun (WGS) entry which is preliminary data.</text>
</comment>
<dbReference type="AlphaFoldDB" id="A0A0F9JZU2"/>